<keyword evidence="3" id="KW-1185">Reference proteome</keyword>
<dbReference type="STRING" id="554155.C5FV62"/>
<dbReference type="EMBL" id="DS995706">
    <property type="protein sequence ID" value="EEQ33796.1"/>
    <property type="molecule type" value="Genomic_DNA"/>
</dbReference>
<feature type="compositionally biased region" description="Polar residues" evidence="1">
    <location>
        <begin position="185"/>
        <end position="197"/>
    </location>
</feature>
<feature type="region of interest" description="Disordered" evidence="1">
    <location>
        <begin position="167"/>
        <end position="197"/>
    </location>
</feature>
<name>C5FV62_ARTOC</name>
<dbReference type="HOGENOM" id="CLU_1057593_0_0_1"/>
<feature type="compositionally biased region" description="Basic and acidic residues" evidence="1">
    <location>
        <begin position="167"/>
        <end position="184"/>
    </location>
</feature>
<evidence type="ECO:0000313" key="3">
    <source>
        <dbReference type="Proteomes" id="UP000002035"/>
    </source>
</evidence>
<organism evidence="2 3">
    <name type="scientific">Arthroderma otae (strain ATCC MYA-4605 / CBS 113480)</name>
    <name type="common">Microsporum canis</name>
    <dbReference type="NCBI Taxonomy" id="554155"/>
    <lineage>
        <taxon>Eukaryota</taxon>
        <taxon>Fungi</taxon>
        <taxon>Dikarya</taxon>
        <taxon>Ascomycota</taxon>
        <taxon>Pezizomycotina</taxon>
        <taxon>Eurotiomycetes</taxon>
        <taxon>Eurotiomycetidae</taxon>
        <taxon>Onygenales</taxon>
        <taxon>Arthrodermataceae</taxon>
        <taxon>Microsporum</taxon>
    </lineage>
</organism>
<accession>C5FV62</accession>
<gene>
    <name evidence="2" type="ORF">MCYG_06615</name>
</gene>
<sequence>MTMFQASPSASPFFHLYTSIFPSSPYYSVLCPLSFMMEQECPLSQLPADRDTASQSGGKRKKATGKSACSMSASIDPNRSYKLSPEESLSINTLPVVLARQDTVTKRKREWEDREAELEHVNQMCKTALRHLDDKVLGESHPEVLEKLEAFRNRVADAKSEHKEAIREFRNEKQRQRKTPDERQSSTTGCRQISTPSINFTGGKQVASWTQIARGRGDPIHYCLGSRPLRPNAHTRTDLNHCLFAKKLSSAAKCSIKFQVPQI</sequence>
<reference evidence="3" key="1">
    <citation type="journal article" date="2012" name="MBio">
        <title>Comparative genome analysis of Trichophyton rubrum and related dermatophytes reveals candidate genes involved in infection.</title>
        <authorList>
            <person name="Martinez D.A."/>
            <person name="Oliver B.G."/>
            <person name="Graeser Y."/>
            <person name="Goldberg J.M."/>
            <person name="Li W."/>
            <person name="Martinez-Rossi N.M."/>
            <person name="Monod M."/>
            <person name="Shelest E."/>
            <person name="Barton R.C."/>
            <person name="Birch E."/>
            <person name="Brakhage A.A."/>
            <person name="Chen Z."/>
            <person name="Gurr S.J."/>
            <person name="Heiman D."/>
            <person name="Heitman J."/>
            <person name="Kosti I."/>
            <person name="Rossi A."/>
            <person name="Saif S."/>
            <person name="Samalova M."/>
            <person name="Saunders C.W."/>
            <person name="Shea T."/>
            <person name="Summerbell R.C."/>
            <person name="Xu J."/>
            <person name="Young S."/>
            <person name="Zeng Q."/>
            <person name="Birren B.W."/>
            <person name="Cuomo C.A."/>
            <person name="White T.C."/>
        </authorList>
    </citation>
    <scope>NUCLEOTIDE SEQUENCE [LARGE SCALE GENOMIC DNA]</scope>
    <source>
        <strain evidence="3">ATCC MYA-4605 / CBS 113480</strain>
    </source>
</reference>
<dbReference type="GeneID" id="9222427"/>
<protein>
    <submittedName>
        <fullName evidence="2">Uncharacterized protein</fullName>
    </submittedName>
</protein>
<evidence type="ECO:0000313" key="2">
    <source>
        <dbReference type="EMBL" id="EEQ33796.1"/>
    </source>
</evidence>
<feature type="region of interest" description="Disordered" evidence="1">
    <location>
        <begin position="47"/>
        <end position="71"/>
    </location>
</feature>
<dbReference type="Proteomes" id="UP000002035">
    <property type="component" value="Unassembled WGS sequence"/>
</dbReference>
<dbReference type="Pfam" id="PF11917">
    <property type="entry name" value="DUF3435"/>
    <property type="match status" value="1"/>
</dbReference>
<evidence type="ECO:0000256" key="1">
    <source>
        <dbReference type="SAM" id="MobiDB-lite"/>
    </source>
</evidence>
<dbReference type="OrthoDB" id="4184092at2759"/>
<dbReference type="InterPro" id="IPR021842">
    <property type="entry name" value="DUF3435"/>
</dbReference>
<dbReference type="eggNOG" id="ENOG502QW3K">
    <property type="taxonomic scope" value="Eukaryota"/>
</dbReference>
<dbReference type="VEuPathDB" id="FungiDB:MCYG_06615"/>
<dbReference type="AlphaFoldDB" id="C5FV62"/>
<dbReference type="RefSeq" id="XP_002844651.1">
    <property type="nucleotide sequence ID" value="XM_002844605.1"/>
</dbReference>
<proteinExistence type="predicted"/>